<dbReference type="Pfam" id="PF00956">
    <property type="entry name" value="NAP"/>
    <property type="match status" value="1"/>
</dbReference>
<evidence type="ECO:0000313" key="5">
    <source>
        <dbReference type="Ensembl" id="ENSBGRP00000012130.1"/>
    </source>
</evidence>
<dbReference type="Gene3D" id="3.30.1120.90">
    <property type="entry name" value="Nucleosome assembly protein"/>
    <property type="match status" value="1"/>
</dbReference>
<comment type="similarity">
    <text evidence="1 2">Belongs to the nucleosome assembly protein (NAP) family.</text>
</comment>
<dbReference type="InterPro" id="IPR037231">
    <property type="entry name" value="NAP-like_sf"/>
</dbReference>
<reference evidence="5" key="2">
    <citation type="submission" date="2025-08" db="UniProtKB">
        <authorList>
            <consortium name="Ensembl"/>
        </authorList>
    </citation>
    <scope>IDENTIFICATION</scope>
</reference>
<dbReference type="InterPro" id="IPR002164">
    <property type="entry name" value="NAP_family"/>
</dbReference>
<organism evidence="5 6">
    <name type="scientific">Bos mutus grunniens</name>
    <name type="common">Wild yak</name>
    <name type="synonym">Bos grunniens</name>
    <dbReference type="NCBI Taxonomy" id="30521"/>
    <lineage>
        <taxon>Eukaryota</taxon>
        <taxon>Metazoa</taxon>
        <taxon>Chordata</taxon>
        <taxon>Craniata</taxon>
        <taxon>Vertebrata</taxon>
        <taxon>Euteleostomi</taxon>
        <taxon>Mammalia</taxon>
        <taxon>Eutheria</taxon>
        <taxon>Laurasiatheria</taxon>
        <taxon>Artiodactyla</taxon>
        <taxon>Ruminantia</taxon>
        <taxon>Pecora</taxon>
        <taxon>Bovidae</taxon>
        <taxon>Bovinae</taxon>
        <taxon>Bos</taxon>
    </lineage>
</organism>
<dbReference type="SUPFAM" id="SSF143113">
    <property type="entry name" value="NAP-like"/>
    <property type="match status" value="1"/>
</dbReference>
<evidence type="ECO:0008006" key="7">
    <source>
        <dbReference type="Google" id="ProtNLM"/>
    </source>
</evidence>
<evidence type="ECO:0000256" key="2">
    <source>
        <dbReference type="RuleBase" id="RU003876"/>
    </source>
</evidence>
<dbReference type="Proteomes" id="UP000694520">
    <property type="component" value="Chromosome Y"/>
</dbReference>
<dbReference type="AlphaFoldDB" id="A0A8B9WZS1"/>
<feature type="region of interest" description="Disordered" evidence="3">
    <location>
        <begin position="17"/>
        <end position="47"/>
    </location>
</feature>
<name>A0A8B9WZS1_BOSMU</name>
<feature type="signal peptide" evidence="4">
    <location>
        <begin position="1"/>
        <end position="18"/>
    </location>
</feature>
<evidence type="ECO:0000256" key="3">
    <source>
        <dbReference type="SAM" id="MobiDB-lite"/>
    </source>
</evidence>
<feature type="chain" id="PRO_5034666203" description="Testis-specific Y-encoded protein 1-like" evidence="4">
    <location>
        <begin position="19"/>
        <end position="339"/>
    </location>
</feature>
<dbReference type="GeneTree" id="ENSGT00940000162417"/>
<dbReference type="GO" id="GO:0006334">
    <property type="term" value="P:nucleosome assembly"/>
    <property type="evidence" value="ECO:0007669"/>
    <property type="project" value="InterPro"/>
</dbReference>
<evidence type="ECO:0000256" key="4">
    <source>
        <dbReference type="SAM" id="SignalP"/>
    </source>
</evidence>
<feature type="region of interest" description="Disordered" evidence="3">
    <location>
        <begin position="131"/>
        <end position="158"/>
    </location>
</feature>
<feature type="compositionally biased region" description="Pro residues" evidence="3">
    <location>
        <begin position="24"/>
        <end position="36"/>
    </location>
</feature>
<dbReference type="PANTHER" id="PTHR11875">
    <property type="entry name" value="TESTIS-SPECIFIC Y-ENCODED PROTEIN"/>
    <property type="match status" value="1"/>
</dbReference>
<keyword evidence="6" id="KW-1185">Reference proteome</keyword>
<evidence type="ECO:0000313" key="6">
    <source>
        <dbReference type="Proteomes" id="UP000694520"/>
    </source>
</evidence>
<sequence length="339" mass="37645">MLLALLGLACSSLNGSLTSRHPNTPLPTSRPSPSLPAPKELVGPTGSLQPGPPLCTIVCAVISRSKEGGSVLGPLAVSPIVTPSEEAILFRVEAVQDSQTLVDGDVAGIGREFRLLAEDIMEEVEVVADEEQKQWSSQELEEKTVEEQGQDRPGGPSEHQALDVLKALAALQVELSSECEQNHRAYHQRRKHHLAWGSAIIQGIPGFWAKTIMSHPQFAPFPSSLSWQVQVRSHLQSRCKLIFSFQDNPYFLNTMIIKEYYLDITGNRACHSTPVHWFWDFEWGSPSHSLDTRSLNFLNWLSGHNGPELNTIADLISNDMWDDPLKYYLGEDDSSIRDN</sequence>
<accession>A0A8B9WZS1</accession>
<reference evidence="5" key="3">
    <citation type="submission" date="2025-09" db="UniProtKB">
        <authorList>
            <consortium name="Ensembl"/>
        </authorList>
    </citation>
    <scope>IDENTIFICATION</scope>
</reference>
<dbReference type="GO" id="GO:0005634">
    <property type="term" value="C:nucleus"/>
    <property type="evidence" value="ECO:0007669"/>
    <property type="project" value="InterPro"/>
</dbReference>
<reference evidence="5" key="1">
    <citation type="submission" date="2019-05" db="EMBL/GenBank/DDBJ databases">
        <authorList>
            <person name="Zhang S."/>
            <person name="Liu J."/>
        </authorList>
    </citation>
    <scope>NUCLEOTIDE SEQUENCE [LARGE SCALE GENOMIC DNA]</scope>
</reference>
<feature type="compositionally biased region" description="Basic and acidic residues" evidence="3">
    <location>
        <begin position="140"/>
        <end position="150"/>
    </location>
</feature>
<keyword evidence="4" id="KW-0732">Signal</keyword>
<protein>
    <recommendedName>
        <fullName evidence="7">Testis-specific Y-encoded protein 1-like</fullName>
    </recommendedName>
</protein>
<dbReference type="Ensembl" id="ENSBGRT00000013989.1">
    <property type="protein sequence ID" value="ENSBGRP00000012130.1"/>
    <property type="gene ID" value="ENSBGRG00000007594.1"/>
</dbReference>
<evidence type="ECO:0000256" key="1">
    <source>
        <dbReference type="ARBA" id="ARBA00009947"/>
    </source>
</evidence>
<proteinExistence type="inferred from homology"/>